<accession>A0A087CHP4</accession>
<dbReference type="GO" id="GO:0003992">
    <property type="term" value="F:N2-acetyl-L-ornithine:2-oxoglutarate 5-aminotransferase activity"/>
    <property type="evidence" value="ECO:0007669"/>
    <property type="project" value="UniProtKB-EC"/>
</dbReference>
<dbReference type="PANTHER" id="PTHR11986">
    <property type="entry name" value="AMINOTRANSFERASE CLASS III"/>
    <property type="match status" value="1"/>
</dbReference>
<dbReference type="STRING" id="218140.BPSY_0586"/>
<organism evidence="5 6">
    <name type="scientific">Bifidobacterium psychraerophilum</name>
    <dbReference type="NCBI Taxonomy" id="218140"/>
    <lineage>
        <taxon>Bacteria</taxon>
        <taxon>Bacillati</taxon>
        <taxon>Actinomycetota</taxon>
        <taxon>Actinomycetes</taxon>
        <taxon>Bifidobacteriales</taxon>
        <taxon>Bifidobacteriaceae</taxon>
        <taxon>Bifidobacterium</taxon>
    </lineage>
</organism>
<dbReference type="PANTHER" id="PTHR11986:SF58">
    <property type="entry name" value="LEUCINE_METHIONINE RACEMASE"/>
    <property type="match status" value="1"/>
</dbReference>
<dbReference type="EC" id="2.6.1.11" evidence="5"/>
<dbReference type="CDD" id="cd00610">
    <property type="entry name" value="OAT_like"/>
    <property type="match status" value="1"/>
</dbReference>
<dbReference type="GeneID" id="98299797"/>
<comment type="cofactor">
    <cofactor evidence="1">
        <name>pyridoxal 5'-phosphate</name>
        <dbReference type="ChEBI" id="CHEBI:597326"/>
    </cofactor>
</comment>
<comment type="similarity">
    <text evidence="2 4">Belongs to the class-III pyridoxal-phosphate-dependent aminotransferase family.</text>
</comment>
<dbReference type="GO" id="GO:0030170">
    <property type="term" value="F:pyridoxal phosphate binding"/>
    <property type="evidence" value="ECO:0007669"/>
    <property type="project" value="InterPro"/>
</dbReference>
<gene>
    <name evidence="5" type="ORF">BPSY_0586</name>
</gene>
<dbReference type="InterPro" id="IPR015422">
    <property type="entry name" value="PyrdxlP-dep_Trfase_small"/>
</dbReference>
<keyword evidence="6" id="KW-1185">Reference proteome</keyword>
<protein>
    <submittedName>
        <fullName evidence="5">Class III aminotransferase</fullName>
        <ecNumber evidence="5">2.6.1.11</ecNumber>
    </submittedName>
</protein>
<dbReference type="eggNOG" id="COG0160">
    <property type="taxonomic scope" value="Bacteria"/>
</dbReference>
<dbReference type="Pfam" id="PF00202">
    <property type="entry name" value="Aminotran_3"/>
    <property type="match status" value="1"/>
</dbReference>
<dbReference type="EMBL" id="JGZI01000008">
    <property type="protein sequence ID" value="KFI82794.1"/>
    <property type="molecule type" value="Genomic_DNA"/>
</dbReference>
<dbReference type="AlphaFoldDB" id="A0A087CHP4"/>
<dbReference type="SUPFAM" id="SSF53383">
    <property type="entry name" value="PLP-dependent transferases"/>
    <property type="match status" value="1"/>
</dbReference>
<keyword evidence="5" id="KW-0808">Transferase</keyword>
<evidence type="ECO:0000256" key="1">
    <source>
        <dbReference type="ARBA" id="ARBA00001933"/>
    </source>
</evidence>
<dbReference type="OrthoDB" id="9801052at2"/>
<dbReference type="InterPro" id="IPR015424">
    <property type="entry name" value="PyrdxlP-dep_Trfase"/>
</dbReference>
<dbReference type="RefSeq" id="WP_033496942.1">
    <property type="nucleotide sequence ID" value="NZ_JGZI01000008.1"/>
</dbReference>
<dbReference type="Proteomes" id="UP000029050">
    <property type="component" value="Unassembled WGS sequence"/>
</dbReference>
<evidence type="ECO:0000256" key="2">
    <source>
        <dbReference type="ARBA" id="ARBA00008954"/>
    </source>
</evidence>
<evidence type="ECO:0000313" key="5">
    <source>
        <dbReference type="EMBL" id="KFI82794.1"/>
    </source>
</evidence>
<sequence>MTASADELIARDTRDIAAAQKVRFFTQAMSGGRGSILFGPQGEEFIDLSATWTAAAIGYSDPRIQRAVHDCLGNCPGMGIGSIINEQTLLAAERLLELTDSVGYGTTNDDRRVYFGHSGSDANDIALRLCRRASEEHGGGRRVLAFEHSYHGGLGEALGLSGVQVEGGARPDSCVTFLPYPDAGHPHADLATPEEELAYCIESARQALGKGDVCCLIVEAILSDGGMIIPPLGFLSGLRELCDRFDVPMICDEVKVGLGRSGMLHAYQYEGIHPDIVTFGKALGGGLPISAIVGPAAILDCVPGSSLLTMGGNPVCSAAAVCLLDILTEEGLAEQALRKGEEARRYCDESVRNGDAAVKNHIVEVRGRGLSMAIELSDGTRQDSERFAEKVCFRAHQLGVVVYYVGGHVLEITPALNIDEQTLRLGLSGVLQAIGDVSAGMVGDDDIAGFGGW</sequence>
<dbReference type="InterPro" id="IPR049704">
    <property type="entry name" value="Aminotrans_3_PPA_site"/>
</dbReference>
<evidence type="ECO:0000256" key="3">
    <source>
        <dbReference type="ARBA" id="ARBA00022898"/>
    </source>
</evidence>
<evidence type="ECO:0000313" key="6">
    <source>
        <dbReference type="Proteomes" id="UP000029050"/>
    </source>
</evidence>
<name>A0A087CHP4_9BIFI</name>
<proteinExistence type="inferred from homology"/>
<dbReference type="InterPro" id="IPR005814">
    <property type="entry name" value="Aminotrans_3"/>
</dbReference>
<comment type="caution">
    <text evidence="5">The sequence shown here is derived from an EMBL/GenBank/DDBJ whole genome shotgun (WGS) entry which is preliminary data.</text>
</comment>
<keyword evidence="5" id="KW-0032">Aminotransferase</keyword>
<dbReference type="InterPro" id="IPR050103">
    <property type="entry name" value="Class-III_PLP-dep_AT"/>
</dbReference>
<dbReference type="Gene3D" id="3.40.640.10">
    <property type="entry name" value="Type I PLP-dependent aspartate aminotransferase-like (Major domain)"/>
    <property type="match status" value="1"/>
</dbReference>
<dbReference type="PIRSF" id="PIRSF000521">
    <property type="entry name" value="Transaminase_4ab_Lys_Orn"/>
    <property type="match status" value="1"/>
</dbReference>
<dbReference type="GO" id="GO:0042802">
    <property type="term" value="F:identical protein binding"/>
    <property type="evidence" value="ECO:0007669"/>
    <property type="project" value="TreeGrafter"/>
</dbReference>
<keyword evidence="3 4" id="KW-0663">Pyridoxal phosphate</keyword>
<dbReference type="InterPro" id="IPR015421">
    <property type="entry name" value="PyrdxlP-dep_Trfase_major"/>
</dbReference>
<evidence type="ECO:0000256" key="4">
    <source>
        <dbReference type="RuleBase" id="RU003560"/>
    </source>
</evidence>
<reference evidence="5 6" key="1">
    <citation type="submission" date="2014-03" db="EMBL/GenBank/DDBJ databases">
        <title>Genomics of Bifidobacteria.</title>
        <authorList>
            <person name="Ventura M."/>
            <person name="Milani C."/>
            <person name="Lugli G.A."/>
        </authorList>
    </citation>
    <scope>NUCLEOTIDE SEQUENCE [LARGE SCALE GENOMIC DNA]</scope>
    <source>
        <strain evidence="5 6">LMG 21775</strain>
    </source>
</reference>
<dbReference type="PROSITE" id="PS00600">
    <property type="entry name" value="AA_TRANSFER_CLASS_3"/>
    <property type="match status" value="1"/>
</dbReference>
<dbReference type="Gene3D" id="3.90.1150.10">
    <property type="entry name" value="Aspartate Aminotransferase, domain 1"/>
    <property type="match status" value="1"/>
</dbReference>